<reference evidence="1 2" key="1">
    <citation type="submission" date="2022-12" db="EMBL/GenBank/DDBJ databases">
        <title>Chromosome-level genome of Tegillarca granosa.</title>
        <authorList>
            <person name="Kim J."/>
        </authorList>
    </citation>
    <scope>NUCLEOTIDE SEQUENCE [LARGE SCALE GENOMIC DNA]</scope>
    <source>
        <strain evidence="1">Teg-2019</strain>
        <tissue evidence="1">Adductor muscle</tissue>
    </source>
</reference>
<gene>
    <name evidence="1" type="ORF">KUTeg_022538</name>
</gene>
<evidence type="ECO:0000313" key="1">
    <source>
        <dbReference type="EMBL" id="KAJ8301019.1"/>
    </source>
</evidence>
<proteinExistence type="predicted"/>
<dbReference type="Proteomes" id="UP001217089">
    <property type="component" value="Unassembled WGS sequence"/>
</dbReference>
<keyword evidence="2" id="KW-1185">Reference proteome</keyword>
<sequence>MNSSVSSNLKDIGQVIYQSSEVSHGQVFNGYNMDPLLVNRNTGQTADNVMCYQTNPAVVGHANLNIYKRLEKLTVLDDISNRLSKIETKFVNVEAEINAMRVKANTDNERLTTLENKIVDIGSGVDFIERDRDELYNLTSELREEILDMQTRSIRDNLLFSGINRVFSTNQKGDVYEDAEAVLNKFLKEEMDINEEIAFERVHRIGRAKHGKHPLIIAKFKTFKQREQERRKRLIPNLKEAKRKKYNAKLVADKLYIDGRRYGVEDELPFRYIDSNGRTEDYDARFDR</sequence>
<comment type="caution">
    <text evidence="1">The sequence shown here is derived from an EMBL/GenBank/DDBJ whole genome shotgun (WGS) entry which is preliminary data.</text>
</comment>
<name>A0ABQ9E9B4_TEGGR</name>
<dbReference type="EMBL" id="JARBDR010000919">
    <property type="protein sequence ID" value="KAJ8301019.1"/>
    <property type="molecule type" value="Genomic_DNA"/>
</dbReference>
<evidence type="ECO:0000313" key="2">
    <source>
        <dbReference type="Proteomes" id="UP001217089"/>
    </source>
</evidence>
<organism evidence="1 2">
    <name type="scientific">Tegillarca granosa</name>
    <name type="common">Malaysian cockle</name>
    <name type="synonym">Anadara granosa</name>
    <dbReference type="NCBI Taxonomy" id="220873"/>
    <lineage>
        <taxon>Eukaryota</taxon>
        <taxon>Metazoa</taxon>
        <taxon>Spiralia</taxon>
        <taxon>Lophotrochozoa</taxon>
        <taxon>Mollusca</taxon>
        <taxon>Bivalvia</taxon>
        <taxon>Autobranchia</taxon>
        <taxon>Pteriomorphia</taxon>
        <taxon>Arcoida</taxon>
        <taxon>Arcoidea</taxon>
        <taxon>Arcidae</taxon>
        <taxon>Tegillarca</taxon>
    </lineage>
</organism>
<protein>
    <submittedName>
        <fullName evidence="1">Uncharacterized protein</fullName>
    </submittedName>
</protein>
<accession>A0ABQ9E9B4</accession>